<keyword evidence="2" id="KW-1185">Reference proteome</keyword>
<dbReference type="Proteomes" id="UP001056120">
    <property type="component" value="Linkage Group LG11"/>
</dbReference>
<comment type="caution">
    <text evidence="1">The sequence shown here is derived from an EMBL/GenBank/DDBJ whole genome shotgun (WGS) entry which is preliminary data.</text>
</comment>
<protein>
    <submittedName>
        <fullName evidence="1">Uncharacterized protein</fullName>
    </submittedName>
</protein>
<proteinExistence type="predicted"/>
<name>A0ACB9HX63_9ASTR</name>
<sequence>MDTDAGSMDLNQESKFGEEEDDGEVFRILGYSMCLKRRGDSNGNTDSASSHTLSKRRQTEQNRQGQTLESRRHDDRAWRNSMDLNKESKSGGEEDDGEVFRILGHSMCLKRRSDSNSNTD</sequence>
<reference evidence="2" key="1">
    <citation type="journal article" date="2022" name="Mol. Ecol. Resour.">
        <title>The genomes of chicory, endive, great burdock and yacon provide insights into Asteraceae palaeo-polyploidization history and plant inulin production.</title>
        <authorList>
            <person name="Fan W."/>
            <person name="Wang S."/>
            <person name="Wang H."/>
            <person name="Wang A."/>
            <person name="Jiang F."/>
            <person name="Liu H."/>
            <person name="Zhao H."/>
            <person name="Xu D."/>
            <person name="Zhang Y."/>
        </authorList>
    </citation>
    <scope>NUCLEOTIDE SEQUENCE [LARGE SCALE GENOMIC DNA]</scope>
    <source>
        <strain evidence="2">cv. Yunnan</strain>
    </source>
</reference>
<evidence type="ECO:0000313" key="2">
    <source>
        <dbReference type="Proteomes" id="UP001056120"/>
    </source>
</evidence>
<dbReference type="EMBL" id="CM042028">
    <property type="protein sequence ID" value="KAI3799908.1"/>
    <property type="molecule type" value="Genomic_DNA"/>
</dbReference>
<organism evidence="1 2">
    <name type="scientific">Smallanthus sonchifolius</name>
    <dbReference type="NCBI Taxonomy" id="185202"/>
    <lineage>
        <taxon>Eukaryota</taxon>
        <taxon>Viridiplantae</taxon>
        <taxon>Streptophyta</taxon>
        <taxon>Embryophyta</taxon>
        <taxon>Tracheophyta</taxon>
        <taxon>Spermatophyta</taxon>
        <taxon>Magnoliopsida</taxon>
        <taxon>eudicotyledons</taxon>
        <taxon>Gunneridae</taxon>
        <taxon>Pentapetalae</taxon>
        <taxon>asterids</taxon>
        <taxon>campanulids</taxon>
        <taxon>Asterales</taxon>
        <taxon>Asteraceae</taxon>
        <taxon>Asteroideae</taxon>
        <taxon>Heliantheae alliance</taxon>
        <taxon>Millerieae</taxon>
        <taxon>Smallanthus</taxon>
    </lineage>
</organism>
<evidence type="ECO:0000313" key="1">
    <source>
        <dbReference type="EMBL" id="KAI3799908.1"/>
    </source>
</evidence>
<accession>A0ACB9HX63</accession>
<reference evidence="1 2" key="2">
    <citation type="journal article" date="2022" name="Mol. Ecol. Resour.">
        <title>The genomes of chicory, endive, great burdock and yacon provide insights into Asteraceae paleo-polyploidization history and plant inulin production.</title>
        <authorList>
            <person name="Fan W."/>
            <person name="Wang S."/>
            <person name="Wang H."/>
            <person name="Wang A."/>
            <person name="Jiang F."/>
            <person name="Liu H."/>
            <person name="Zhao H."/>
            <person name="Xu D."/>
            <person name="Zhang Y."/>
        </authorList>
    </citation>
    <scope>NUCLEOTIDE SEQUENCE [LARGE SCALE GENOMIC DNA]</scope>
    <source>
        <strain evidence="2">cv. Yunnan</strain>
        <tissue evidence="1">Leaves</tissue>
    </source>
</reference>
<gene>
    <name evidence="1" type="ORF">L1987_35213</name>
</gene>